<gene>
    <name evidence="5" type="ORF">Q8A70_11370</name>
</gene>
<comment type="catalytic activity">
    <reaction evidence="1">
        <text>3-hydroxy-2-methylpropanoyl-CoA + H2O = 3-hydroxy-2-methylpropanoate + CoA + H(+)</text>
        <dbReference type="Rhea" id="RHEA:20888"/>
        <dbReference type="ChEBI" id="CHEBI:11805"/>
        <dbReference type="ChEBI" id="CHEBI:15377"/>
        <dbReference type="ChEBI" id="CHEBI:15378"/>
        <dbReference type="ChEBI" id="CHEBI:57287"/>
        <dbReference type="ChEBI" id="CHEBI:57340"/>
        <dbReference type="EC" id="3.1.2.4"/>
    </reaction>
</comment>
<dbReference type="InterPro" id="IPR029045">
    <property type="entry name" value="ClpP/crotonase-like_dom_sf"/>
</dbReference>
<evidence type="ECO:0000313" key="5">
    <source>
        <dbReference type="EMBL" id="MDQ7248270.1"/>
    </source>
</evidence>
<accession>A0ABU0YKL4</accession>
<evidence type="ECO:0000256" key="3">
    <source>
        <dbReference type="ARBA" id="ARBA00022801"/>
    </source>
</evidence>
<dbReference type="SUPFAM" id="SSF52096">
    <property type="entry name" value="ClpP/crotonase"/>
    <property type="match status" value="1"/>
</dbReference>
<keyword evidence="3 5" id="KW-0378">Hydrolase</keyword>
<evidence type="ECO:0000259" key="4">
    <source>
        <dbReference type="Pfam" id="PF16113"/>
    </source>
</evidence>
<sequence length="341" mass="37257">MSATPHVEFSLRAGTGEIRLNRPEELNALTLEMIEAIDRQLAEWAADPKVTGAVLGKAGTGDAFCAGVDQRALYHALLSGDREYGALFYRRFYQLLYRIASYKKPIIAVMDGITMGGGVALAAHCRIRVGTRNTYLAFADCKIGYFPDGGAAAFYNKCPGEIGMFLALTGVALRARGLFRAGLVTHMVPEDRVALITPLLINELSLPPPVSTLADIEPHINQIFGLGSVPEIMGVLAARGGEWAKGTLEQLRHQSPTSLALTYRHLRSAKGQPLEAVLKTDYRLSQHLIDGHDFREGIRAFVIDRDEKPTWQPSDLREVSPAALDALFAPMDRGMEWSPAA</sequence>
<comment type="caution">
    <text evidence="5">The sequence shown here is derived from an EMBL/GenBank/DDBJ whole genome shotgun (WGS) entry which is preliminary data.</text>
</comment>
<reference evidence="6" key="1">
    <citation type="submission" date="2023-08" db="EMBL/GenBank/DDBJ databases">
        <title>Rhodospirillaceae gen. nov., a novel taxon isolated from the Yangtze River Yuezi River estuary sludge.</title>
        <authorList>
            <person name="Ruan L."/>
        </authorList>
    </citation>
    <scope>NUCLEOTIDE SEQUENCE [LARGE SCALE GENOMIC DNA]</scope>
    <source>
        <strain evidence="6">R-7</strain>
    </source>
</reference>
<feature type="domain" description="Enoyl-CoA hydratase/isomerase" evidence="4">
    <location>
        <begin position="16"/>
        <end position="328"/>
    </location>
</feature>
<dbReference type="Gene3D" id="3.90.226.10">
    <property type="entry name" value="2-enoyl-CoA Hydratase, Chain A, domain 1"/>
    <property type="match status" value="1"/>
</dbReference>
<dbReference type="CDD" id="cd06558">
    <property type="entry name" value="crotonase-like"/>
    <property type="match status" value="1"/>
</dbReference>
<dbReference type="Pfam" id="PF16113">
    <property type="entry name" value="ECH_2"/>
    <property type="match status" value="1"/>
</dbReference>
<dbReference type="InterPro" id="IPR045004">
    <property type="entry name" value="ECH_dom"/>
</dbReference>
<dbReference type="PANTHER" id="PTHR43176:SF3">
    <property type="entry name" value="3-HYDROXYISOBUTYRYL-COA HYDROLASE, MITOCHONDRIAL"/>
    <property type="match status" value="1"/>
</dbReference>
<dbReference type="InterPro" id="IPR032259">
    <property type="entry name" value="HIBYL-CoA-H"/>
</dbReference>
<proteinExistence type="predicted"/>
<dbReference type="EMBL" id="JAUYVI010000003">
    <property type="protein sequence ID" value="MDQ7248270.1"/>
    <property type="molecule type" value="Genomic_DNA"/>
</dbReference>
<name>A0ABU0YKL4_9PROT</name>
<dbReference type="Proteomes" id="UP001230156">
    <property type="component" value="Unassembled WGS sequence"/>
</dbReference>
<evidence type="ECO:0000256" key="2">
    <source>
        <dbReference type="ARBA" id="ARBA00011915"/>
    </source>
</evidence>
<dbReference type="GO" id="GO:0016787">
    <property type="term" value="F:hydrolase activity"/>
    <property type="evidence" value="ECO:0007669"/>
    <property type="project" value="UniProtKB-KW"/>
</dbReference>
<keyword evidence="6" id="KW-1185">Reference proteome</keyword>
<organism evidence="5 6">
    <name type="scientific">Dongia sedimenti</name>
    <dbReference type="NCBI Taxonomy" id="3064282"/>
    <lineage>
        <taxon>Bacteria</taxon>
        <taxon>Pseudomonadati</taxon>
        <taxon>Pseudomonadota</taxon>
        <taxon>Alphaproteobacteria</taxon>
        <taxon>Rhodospirillales</taxon>
        <taxon>Dongiaceae</taxon>
        <taxon>Dongia</taxon>
    </lineage>
</organism>
<evidence type="ECO:0000313" key="6">
    <source>
        <dbReference type="Proteomes" id="UP001230156"/>
    </source>
</evidence>
<dbReference type="NCBIfam" id="NF004127">
    <property type="entry name" value="PRK05617.1"/>
    <property type="match status" value="1"/>
</dbReference>
<protein>
    <recommendedName>
        <fullName evidence="2">3-hydroxyisobutyryl-CoA hydrolase</fullName>
        <ecNumber evidence="2">3.1.2.4</ecNumber>
    </recommendedName>
</protein>
<dbReference type="RefSeq" id="WP_379955722.1">
    <property type="nucleotide sequence ID" value="NZ_JAUYVI010000003.1"/>
</dbReference>
<dbReference type="PANTHER" id="PTHR43176">
    <property type="entry name" value="3-HYDROXYISOBUTYRYL-COA HYDROLASE-RELATED"/>
    <property type="match status" value="1"/>
</dbReference>
<evidence type="ECO:0000256" key="1">
    <source>
        <dbReference type="ARBA" id="ARBA00001709"/>
    </source>
</evidence>
<dbReference type="EC" id="3.1.2.4" evidence="2"/>